<dbReference type="InterPro" id="IPR011044">
    <property type="entry name" value="Quino_amine_DH_bsu"/>
</dbReference>
<dbReference type="EMBL" id="JXTP01000090">
    <property type="protein sequence ID" value="KIU26002.1"/>
    <property type="molecule type" value="Genomic_DNA"/>
</dbReference>
<name>A0A0D1M5A2_9SPHN</name>
<proteinExistence type="predicted"/>
<dbReference type="PATRIC" id="fig|1549858.7.peg.3519"/>
<reference evidence="1 2" key="1">
    <citation type="submission" date="2015-01" db="EMBL/GenBank/DDBJ databases">
        <title>Genome of Sphingomonas taxi strain 30a.</title>
        <authorList>
            <person name="Eevers N."/>
            <person name="Van Hamme J."/>
            <person name="Bottos E."/>
            <person name="Weyens N."/>
            <person name="Vangronsveld J."/>
        </authorList>
    </citation>
    <scope>NUCLEOTIDE SEQUENCE [LARGE SCALE GENOMIC DNA]</scope>
    <source>
        <strain evidence="1 2">30a</strain>
    </source>
</reference>
<dbReference type="PANTHER" id="PTHR47197">
    <property type="entry name" value="PROTEIN NIRF"/>
    <property type="match status" value="1"/>
</dbReference>
<gene>
    <name evidence="1" type="ORF">SR41_16620</name>
</gene>
<dbReference type="InterPro" id="IPR051200">
    <property type="entry name" value="Host-pathogen_enzymatic-act"/>
</dbReference>
<dbReference type="Proteomes" id="UP000033203">
    <property type="component" value="Unassembled WGS sequence"/>
</dbReference>
<dbReference type="AlphaFoldDB" id="A0A0D1M5A2"/>
<protein>
    <recommendedName>
        <fullName evidence="3">YncE family protein</fullName>
    </recommendedName>
</protein>
<accession>A0A0D1M5A2</accession>
<comment type="caution">
    <text evidence="1">The sequence shown here is derived from an EMBL/GenBank/DDBJ whole genome shotgun (WGS) entry which is preliminary data.</text>
</comment>
<dbReference type="SUPFAM" id="SSF50969">
    <property type="entry name" value="YVTN repeat-like/Quinoprotein amine dehydrogenase"/>
    <property type="match status" value="1"/>
</dbReference>
<dbReference type="PANTHER" id="PTHR47197:SF3">
    <property type="entry name" value="DIHYDRO-HEME D1 DEHYDROGENASE"/>
    <property type="match status" value="1"/>
</dbReference>
<evidence type="ECO:0000313" key="1">
    <source>
        <dbReference type="EMBL" id="KIU26002.1"/>
    </source>
</evidence>
<evidence type="ECO:0008006" key="3">
    <source>
        <dbReference type="Google" id="ProtNLM"/>
    </source>
</evidence>
<sequence>MPSPHKLAFDPVRRRLFVANGRDGVVEVFGSDLSHVATIPVGAKPDTGALDPVARLFYVSSRAGGADATTSRISAISLDTLRVVRSFDVPATTLKGLVLDRAGQRLFVSMRDRNAIGVIELAGGQVSVWTSKDLNRNVPLVLDATSGRLFVGSREPGRLVVLDARDGRQIQTLPATETADSMSWDADRRLLLVSGDTGVSRYRVAPDGTATWLGTDGALVGKTSLYVPALRRFYLLRPRKGAVDAALQVYAVGL</sequence>
<organism evidence="1 2">
    <name type="scientific">Sphingomonas melonis</name>
    <dbReference type="NCBI Taxonomy" id="152682"/>
    <lineage>
        <taxon>Bacteria</taxon>
        <taxon>Pseudomonadati</taxon>
        <taxon>Pseudomonadota</taxon>
        <taxon>Alphaproteobacteria</taxon>
        <taxon>Sphingomonadales</taxon>
        <taxon>Sphingomonadaceae</taxon>
        <taxon>Sphingomonas</taxon>
    </lineage>
</organism>
<dbReference type="InterPro" id="IPR015943">
    <property type="entry name" value="WD40/YVTN_repeat-like_dom_sf"/>
</dbReference>
<dbReference type="Gene3D" id="2.130.10.10">
    <property type="entry name" value="YVTN repeat-like/Quinoprotein amine dehydrogenase"/>
    <property type="match status" value="2"/>
</dbReference>
<evidence type="ECO:0000313" key="2">
    <source>
        <dbReference type="Proteomes" id="UP000033203"/>
    </source>
</evidence>